<comment type="function">
    <text evidence="2">Catalyzes a mechanistically unusual reaction, the ATP-dependent insertion of CO2 between the N7 and N8 nitrogen atoms of 7,8-diaminopelargonic acid (DAPA, also called 7,8-diammoniononanoate) to form a ureido ring.</text>
</comment>
<dbReference type="HAMAP" id="MF_00336">
    <property type="entry name" value="BioD"/>
    <property type="match status" value="1"/>
</dbReference>
<keyword evidence="1 2" id="KW-0093">Biotin biosynthesis</keyword>
<dbReference type="GO" id="GO:0009102">
    <property type="term" value="P:biotin biosynthetic process"/>
    <property type="evidence" value="ECO:0007669"/>
    <property type="project" value="UniProtKB-UniRule"/>
</dbReference>
<comment type="caution">
    <text evidence="2">Lacks conserved residue(s) required for the propagation of feature annotation.</text>
</comment>
<dbReference type="GO" id="GO:0000287">
    <property type="term" value="F:magnesium ion binding"/>
    <property type="evidence" value="ECO:0007669"/>
    <property type="project" value="UniProtKB-UniRule"/>
</dbReference>
<keyword evidence="2" id="KW-0963">Cytoplasm</keyword>
<keyword evidence="2" id="KW-0479">Metal-binding</keyword>
<dbReference type="NCBIfam" id="TIGR00347">
    <property type="entry name" value="bioD"/>
    <property type="match status" value="1"/>
</dbReference>
<comment type="subunit">
    <text evidence="2">Homodimer.</text>
</comment>
<evidence type="ECO:0000256" key="1">
    <source>
        <dbReference type="ARBA" id="ARBA00022756"/>
    </source>
</evidence>
<feature type="binding site" evidence="2">
    <location>
        <position position="18"/>
    </location>
    <ligand>
        <name>Mg(2+)</name>
        <dbReference type="ChEBI" id="CHEBI:18420"/>
    </ligand>
</feature>
<dbReference type="Pfam" id="PF13500">
    <property type="entry name" value="AAA_26"/>
    <property type="match status" value="1"/>
</dbReference>
<feature type="binding site" evidence="2">
    <location>
        <begin position="116"/>
        <end position="119"/>
    </location>
    <ligand>
        <name>ATP</name>
        <dbReference type="ChEBI" id="CHEBI:30616"/>
    </ligand>
</feature>
<dbReference type="GO" id="GO:0004141">
    <property type="term" value="F:dethiobiotin synthase activity"/>
    <property type="evidence" value="ECO:0007669"/>
    <property type="project" value="UniProtKB-UniRule"/>
</dbReference>
<protein>
    <recommendedName>
        <fullName evidence="2">ATP-dependent dethiobiotin synthetase BioD</fullName>
        <ecNumber evidence="2">6.3.3.3</ecNumber>
    </recommendedName>
    <alternativeName>
        <fullName evidence="2">DTB synthetase</fullName>
        <shortName evidence="2">DTBS</shortName>
    </alternativeName>
    <alternativeName>
        <fullName evidence="2">Dethiobiotin synthase</fullName>
    </alternativeName>
</protein>
<feature type="binding site" evidence="2">
    <location>
        <position position="51"/>
    </location>
    <ligand>
        <name>ATP</name>
        <dbReference type="ChEBI" id="CHEBI:30616"/>
    </ligand>
</feature>
<organism evidence="3">
    <name type="scientific">Sulfurovum sp. enrichment culture clone C5</name>
    <dbReference type="NCBI Taxonomy" id="497650"/>
    <lineage>
        <taxon>Bacteria</taxon>
        <taxon>Pseudomonadati</taxon>
        <taxon>Campylobacterota</taxon>
        <taxon>Epsilonproteobacteria</taxon>
        <taxon>Campylobacterales</taxon>
        <taxon>Sulfurovaceae</taxon>
        <taxon>Sulfurovum</taxon>
        <taxon>environmental samples</taxon>
    </lineage>
</organism>
<evidence type="ECO:0000256" key="2">
    <source>
        <dbReference type="HAMAP-Rule" id="MF_00336"/>
    </source>
</evidence>
<keyword evidence="2" id="KW-0460">Magnesium</keyword>
<keyword evidence="2" id="KW-0067">ATP-binding</keyword>
<keyword evidence="2" id="KW-0547">Nucleotide-binding</keyword>
<accession>A0A0S4XQC0</accession>
<dbReference type="PANTHER" id="PTHR43210">
    <property type="entry name" value="DETHIOBIOTIN SYNTHETASE"/>
    <property type="match status" value="1"/>
</dbReference>
<dbReference type="CDD" id="cd03109">
    <property type="entry name" value="DTBS"/>
    <property type="match status" value="1"/>
</dbReference>
<feature type="binding site" evidence="2">
    <location>
        <position position="51"/>
    </location>
    <ligand>
        <name>Mg(2+)</name>
        <dbReference type="ChEBI" id="CHEBI:18420"/>
    </ligand>
</feature>
<feature type="binding site" evidence="2">
    <location>
        <position position="43"/>
    </location>
    <ligand>
        <name>substrate</name>
    </ligand>
</feature>
<feature type="binding site" evidence="2">
    <location>
        <begin position="14"/>
        <end position="19"/>
    </location>
    <ligand>
        <name>ATP</name>
        <dbReference type="ChEBI" id="CHEBI:30616"/>
    </ligand>
</feature>
<dbReference type="SUPFAM" id="SSF52540">
    <property type="entry name" value="P-loop containing nucleoside triphosphate hydrolases"/>
    <property type="match status" value="1"/>
</dbReference>
<dbReference type="AlphaFoldDB" id="A0A0S4XQC0"/>
<feature type="active site" evidence="2">
    <location>
        <position position="39"/>
    </location>
</feature>
<comment type="similarity">
    <text evidence="2">Belongs to the dethiobiotin synthetase family.</text>
</comment>
<dbReference type="Gene3D" id="3.40.50.300">
    <property type="entry name" value="P-loop containing nucleotide triphosphate hydrolases"/>
    <property type="match status" value="1"/>
</dbReference>
<proteinExistence type="inferred from homology"/>
<comment type="cofactor">
    <cofactor evidence="2">
        <name>Mg(2+)</name>
        <dbReference type="ChEBI" id="CHEBI:18420"/>
    </cofactor>
</comment>
<dbReference type="InterPro" id="IPR027417">
    <property type="entry name" value="P-loop_NTPase"/>
</dbReference>
<dbReference type="GO" id="GO:0005524">
    <property type="term" value="F:ATP binding"/>
    <property type="evidence" value="ECO:0007669"/>
    <property type="project" value="UniProtKB-UniRule"/>
</dbReference>
<dbReference type="EMBL" id="FAXN01000075">
    <property type="protein sequence ID" value="CUV66286.1"/>
    <property type="molecule type" value="Genomic_DNA"/>
</dbReference>
<dbReference type="InterPro" id="IPR004472">
    <property type="entry name" value="DTB_synth_BioD"/>
</dbReference>
<reference evidence="3" key="1">
    <citation type="submission" date="2015-11" db="EMBL/GenBank/DDBJ databases">
        <authorList>
            <person name="Zhang Y."/>
            <person name="Guo Z."/>
        </authorList>
    </citation>
    <scope>NUCLEOTIDE SEQUENCE</scope>
    <source>
        <strain evidence="3">BN30871</strain>
    </source>
</reference>
<keyword evidence="2 3" id="KW-0436">Ligase</keyword>
<sequence length="215" mass="23960">MQMKPIFITATNTDVGKTHTTLQLIEEFSKLGLKPVVYKPIETGVENTPNDAKELLKKAQSVNANLDSLTPYDITSYTFTLPASPYVAKGKKEIDISKLKSDFEKLSLLGDIVLIEGAGGLMVPVTKELKMIDLISLFDAHALLVTSSHLGSINDTLLSIEALQNRQLSFDWCVNVFRDIESFGSTTKPYYDEEFPSWWSVENGLSAFAKEYIKK</sequence>
<name>A0A0S4XQC0_9BACT</name>
<comment type="subcellular location">
    <subcellularLocation>
        <location evidence="2">Cytoplasm</location>
    </subcellularLocation>
</comment>
<feature type="binding site" evidence="2">
    <location>
        <position position="116"/>
    </location>
    <ligand>
        <name>Mg(2+)</name>
        <dbReference type="ChEBI" id="CHEBI:18420"/>
    </ligand>
</feature>
<evidence type="ECO:0000313" key="3">
    <source>
        <dbReference type="EMBL" id="CUV66286.1"/>
    </source>
</evidence>
<comment type="pathway">
    <text evidence="2">Cofactor biosynthesis; biotin biosynthesis; biotin from 7,8-diaminononanoate: step 1/2.</text>
</comment>
<dbReference type="GO" id="GO:0005829">
    <property type="term" value="C:cytosol"/>
    <property type="evidence" value="ECO:0007669"/>
    <property type="project" value="TreeGrafter"/>
</dbReference>
<gene>
    <name evidence="2 3" type="primary">bioD</name>
    <name evidence="3" type="ORF">BN3087_710016</name>
</gene>
<dbReference type="UniPathway" id="UPA00078">
    <property type="reaction ID" value="UER00161"/>
</dbReference>
<dbReference type="PANTHER" id="PTHR43210:SF5">
    <property type="entry name" value="DETHIOBIOTIN SYNTHETASE"/>
    <property type="match status" value="1"/>
</dbReference>
<comment type="catalytic activity">
    <reaction evidence="2">
        <text>(7R,8S)-7,8-diammoniononanoate + CO2 + ATP = (4R,5S)-dethiobiotin + ADP + phosphate + 3 H(+)</text>
        <dbReference type="Rhea" id="RHEA:15805"/>
        <dbReference type="ChEBI" id="CHEBI:15378"/>
        <dbReference type="ChEBI" id="CHEBI:16526"/>
        <dbReference type="ChEBI" id="CHEBI:30616"/>
        <dbReference type="ChEBI" id="CHEBI:43474"/>
        <dbReference type="ChEBI" id="CHEBI:149469"/>
        <dbReference type="ChEBI" id="CHEBI:149473"/>
        <dbReference type="ChEBI" id="CHEBI:456216"/>
        <dbReference type="EC" id="6.3.3.3"/>
    </reaction>
</comment>
<dbReference type="EC" id="6.3.3.3" evidence="2"/>